<proteinExistence type="predicted"/>
<keyword evidence="2" id="KW-1185">Reference proteome</keyword>
<gene>
    <name evidence="1" type="ORF">SLEP1_g42697</name>
</gene>
<dbReference type="EMBL" id="BPVZ01000104">
    <property type="protein sequence ID" value="GKV34320.1"/>
    <property type="molecule type" value="Genomic_DNA"/>
</dbReference>
<dbReference type="AlphaFoldDB" id="A0AAV5LB84"/>
<sequence length="50" mass="5742">MSEGMAKTIMIRFEPGRVLIYTELANKFAVFDWWFTSVPEPILCPLGHVV</sequence>
<organism evidence="1 2">
    <name type="scientific">Rubroshorea leprosula</name>
    <dbReference type="NCBI Taxonomy" id="152421"/>
    <lineage>
        <taxon>Eukaryota</taxon>
        <taxon>Viridiplantae</taxon>
        <taxon>Streptophyta</taxon>
        <taxon>Embryophyta</taxon>
        <taxon>Tracheophyta</taxon>
        <taxon>Spermatophyta</taxon>
        <taxon>Magnoliopsida</taxon>
        <taxon>eudicotyledons</taxon>
        <taxon>Gunneridae</taxon>
        <taxon>Pentapetalae</taxon>
        <taxon>rosids</taxon>
        <taxon>malvids</taxon>
        <taxon>Malvales</taxon>
        <taxon>Dipterocarpaceae</taxon>
        <taxon>Rubroshorea</taxon>
    </lineage>
</organism>
<evidence type="ECO:0000313" key="2">
    <source>
        <dbReference type="Proteomes" id="UP001054252"/>
    </source>
</evidence>
<comment type="caution">
    <text evidence="1">The sequence shown here is derived from an EMBL/GenBank/DDBJ whole genome shotgun (WGS) entry which is preliminary data.</text>
</comment>
<name>A0AAV5LB84_9ROSI</name>
<protein>
    <submittedName>
        <fullName evidence="1">Uncharacterized protein</fullName>
    </submittedName>
</protein>
<reference evidence="1 2" key="1">
    <citation type="journal article" date="2021" name="Commun. Biol.">
        <title>The genome of Shorea leprosula (Dipterocarpaceae) highlights the ecological relevance of drought in aseasonal tropical rainforests.</title>
        <authorList>
            <person name="Ng K.K.S."/>
            <person name="Kobayashi M.J."/>
            <person name="Fawcett J.A."/>
            <person name="Hatakeyama M."/>
            <person name="Paape T."/>
            <person name="Ng C.H."/>
            <person name="Ang C.C."/>
            <person name="Tnah L.H."/>
            <person name="Lee C.T."/>
            <person name="Nishiyama T."/>
            <person name="Sese J."/>
            <person name="O'Brien M.J."/>
            <person name="Copetti D."/>
            <person name="Mohd Noor M.I."/>
            <person name="Ong R.C."/>
            <person name="Putra M."/>
            <person name="Sireger I.Z."/>
            <person name="Indrioko S."/>
            <person name="Kosugi Y."/>
            <person name="Izuno A."/>
            <person name="Isagi Y."/>
            <person name="Lee S.L."/>
            <person name="Shimizu K.K."/>
        </authorList>
    </citation>
    <scope>NUCLEOTIDE SEQUENCE [LARGE SCALE GENOMIC DNA]</scope>
    <source>
        <strain evidence="1">214</strain>
    </source>
</reference>
<accession>A0AAV5LB84</accession>
<evidence type="ECO:0000313" key="1">
    <source>
        <dbReference type="EMBL" id="GKV34320.1"/>
    </source>
</evidence>
<dbReference type="Proteomes" id="UP001054252">
    <property type="component" value="Unassembled WGS sequence"/>
</dbReference>